<dbReference type="EMBL" id="CP114637">
    <property type="protein sequence ID" value="WAZ90571.1"/>
    <property type="molecule type" value="Genomic_DNA"/>
</dbReference>
<dbReference type="InterPro" id="IPR029052">
    <property type="entry name" value="Metallo-depent_PP-like"/>
</dbReference>
<organism evidence="6 7">
    <name type="scientific">Borrelia miyamotoi</name>
    <dbReference type="NCBI Taxonomy" id="47466"/>
    <lineage>
        <taxon>Bacteria</taxon>
        <taxon>Pseudomonadati</taxon>
        <taxon>Spirochaetota</taxon>
        <taxon>Spirochaetia</taxon>
        <taxon>Spirochaetales</taxon>
        <taxon>Borreliaceae</taxon>
        <taxon>Borrelia</taxon>
    </lineage>
</organism>
<evidence type="ECO:0000256" key="2">
    <source>
        <dbReference type="ARBA" id="ARBA00022801"/>
    </source>
</evidence>
<protein>
    <recommendedName>
        <fullName evidence="4">Nuclease SbcCD subunit D</fullName>
    </recommendedName>
</protein>
<evidence type="ECO:0000256" key="3">
    <source>
        <dbReference type="ARBA" id="ARBA00022839"/>
    </source>
</evidence>
<sequence length="411" mass="47790">MSTYKVLHTSDWHIGKKIGHFSRIGEQQRFLNFLLEFIRNEKINLLLIAGDVYDSKRPGLDEQKLVNDFFYELSFTSCRWCIVITGNHDKKDYFNINKKILSKFNFFLVTGDELFNQVVFLEDCGDIKFVIVCMPYVNERFLANQSYGDNIEHHNDVFLANFESAYRAQISDIIASLDDKYFHIPRILIAHSFFSDNVVASSIGNNPILPINVFGSNFSYVALGHIHNFKKLKSNIVYSGSPIQYSFDEDVRKYVNVLFFSDNELVDQNKILLPVFGELRFLKGSFNDIMNDLDKIKNDISCLCYLKIELNEKVNAGFEEQIYNLVRSSSINVFDIYYHLVGSGEEFLKDKLGLLSRDEVLSKDEKYFFQKKLRRDIMNGFRRGNKFKEEDLVALFEEVLLKGRAGGYENK</sequence>
<dbReference type="InterPro" id="IPR050535">
    <property type="entry name" value="DNA_Repair-Maintenance_Comp"/>
</dbReference>
<dbReference type="SUPFAM" id="SSF56300">
    <property type="entry name" value="Metallo-dependent phosphatases"/>
    <property type="match status" value="1"/>
</dbReference>
<comment type="function">
    <text evidence="4">SbcCD cleaves DNA hairpin structures. These structures can inhibit DNA replication and are intermediates in certain DNA recombination reactions. The complex acts as a 3'-&gt;5' double strand exonuclease that can open hairpins. It also has a 5' single-strand endonuclease activity.</text>
</comment>
<evidence type="ECO:0000313" key="6">
    <source>
        <dbReference type="EMBL" id="WAZ90571.1"/>
    </source>
</evidence>
<dbReference type="CDD" id="cd00840">
    <property type="entry name" value="MPP_Mre11_N"/>
    <property type="match status" value="1"/>
</dbReference>
<evidence type="ECO:0000313" key="7">
    <source>
        <dbReference type="Proteomes" id="UP001164544"/>
    </source>
</evidence>
<dbReference type="Proteomes" id="UP001164544">
    <property type="component" value="Chromosome"/>
</dbReference>
<keyword evidence="4" id="KW-0255">Endonuclease</keyword>
<dbReference type="InterPro" id="IPR004593">
    <property type="entry name" value="SbcD"/>
</dbReference>
<dbReference type="Gene3D" id="3.60.21.10">
    <property type="match status" value="1"/>
</dbReference>
<name>A0AAQ2WWC5_9SPIR</name>
<accession>A0AAQ2WWC5</accession>
<dbReference type="PANTHER" id="PTHR30337">
    <property type="entry name" value="COMPONENT OF ATP-DEPENDENT DSDNA EXONUCLEASE"/>
    <property type="match status" value="1"/>
</dbReference>
<comment type="subunit">
    <text evidence="4">Heterodimer of SbcC and SbcD.</text>
</comment>
<keyword evidence="1 4" id="KW-0540">Nuclease</keyword>
<evidence type="ECO:0000256" key="1">
    <source>
        <dbReference type="ARBA" id="ARBA00022722"/>
    </source>
</evidence>
<feature type="domain" description="Calcineurin-like phosphoesterase" evidence="5">
    <location>
        <begin position="5"/>
        <end position="228"/>
    </location>
</feature>
<keyword evidence="4" id="KW-0235">DNA replication</keyword>
<dbReference type="InterPro" id="IPR004843">
    <property type="entry name" value="Calcineurin-like_PHP"/>
</dbReference>
<keyword evidence="3 4" id="KW-0269">Exonuclease</keyword>
<comment type="similarity">
    <text evidence="4">Belongs to the SbcD family.</text>
</comment>
<gene>
    <name evidence="4 6" type="primary">sbcD</name>
    <name evidence="6" type="ORF">O5398_00080</name>
</gene>
<dbReference type="Pfam" id="PF00149">
    <property type="entry name" value="Metallophos"/>
    <property type="match status" value="1"/>
</dbReference>
<evidence type="ECO:0000256" key="4">
    <source>
        <dbReference type="RuleBase" id="RU363069"/>
    </source>
</evidence>
<dbReference type="RefSeq" id="WP_020955188.1">
    <property type="nucleotide sequence ID" value="NZ_CP010308.1"/>
</dbReference>
<dbReference type="PANTHER" id="PTHR30337:SF0">
    <property type="entry name" value="NUCLEASE SBCCD SUBUNIT D"/>
    <property type="match status" value="1"/>
</dbReference>
<dbReference type="GO" id="GO:0006310">
    <property type="term" value="P:DNA recombination"/>
    <property type="evidence" value="ECO:0007669"/>
    <property type="project" value="UniProtKB-KW"/>
</dbReference>
<keyword evidence="4" id="KW-0233">DNA recombination</keyword>
<evidence type="ECO:0000259" key="5">
    <source>
        <dbReference type="Pfam" id="PF00149"/>
    </source>
</evidence>
<reference evidence="6" key="1">
    <citation type="submission" date="2022-12" db="EMBL/GenBank/DDBJ databases">
        <title>B. miyamotoi WGS.</title>
        <authorList>
            <person name="Kuleshov K.V."/>
            <person name="Hoornstra D."/>
            <person name="Hovius J.W."/>
            <person name="Platonov A.E."/>
            <person name="Telford S.R. III."/>
        </authorList>
    </citation>
    <scope>NUCLEOTIDE SEQUENCE</scope>
    <source>
        <strain evidence="6">410</strain>
    </source>
</reference>
<proteinExistence type="inferred from homology"/>
<dbReference type="GO" id="GO:0004519">
    <property type="term" value="F:endonuclease activity"/>
    <property type="evidence" value="ECO:0007669"/>
    <property type="project" value="UniProtKB-KW"/>
</dbReference>
<dbReference type="AlphaFoldDB" id="A0AAQ2WWC5"/>
<dbReference type="GO" id="GO:0008408">
    <property type="term" value="F:3'-5' exonuclease activity"/>
    <property type="evidence" value="ECO:0007669"/>
    <property type="project" value="InterPro"/>
</dbReference>
<dbReference type="NCBIfam" id="TIGR00619">
    <property type="entry name" value="sbcd"/>
    <property type="match status" value="1"/>
</dbReference>
<dbReference type="GO" id="GO:0006260">
    <property type="term" value="P:DNA replication"/>
    <property type="evidence" value="ECO:0007669"/>
    <property type="project" value="UniProtKB-KW"/>
</dbReference>
<dbReference type="KEGG" id="bmiy:RJ61_04110"/>
<dbReference type="InterPro" id="IPR041796">
    <property type="entry name" value="Mre11_N"/>
</dbReference>
<keyword evidence="2 4" id="KW-0378">Hydrolase</keyword>